<evidence type="ECO:0000313" key="3">
    <source>
        <dbReference type="Proteomes" id="UP000789803"/>
    </source>
</evidence>
<gene>
    <name evidence="2" type="ORF">LMG7974_00388</name>
</gene>
<dbReference type="EMBL" id="CAJHOF010000003">
    <property type="protein sequence ID" value="CAD7287509.1"/>
    <property type="molecule type" value="Genomic_DNA"/>
</dbReference>
<sequence length="417" mass="49201">MKFYPVMGGGFDYIICHGVYSWVPKNVQDAILNTIKNHMSPNGIAFVSYNTYPGWKYIEVIKDFMFFASRKFQDPAQKLKASLDALQTYKATLQNLDTLEGKMCLKWIDHVLYYTKTKHGSSYIIHEYLEAINEPFYFTNFAQNLQKYNLEYLSDSDLNDILQAQTGNEQADEYAKQNNLDRIEQEQFIDFCTQRTFRQSLIVHQDVYNNAKRDIGVNEVSKLYLIDYFKKDKATYLNLENRQMSDTYAWLYEMFNENFPKSMSLAEILNSIPSQNKLAAYLGFIHILSNHSTFMPKPYECIRYEVGKTRLKPAVKEYLKYFLHNENPLIIPANEYNYTWHATKLEFYTALKFDGKNSMLDIKNSVEKYIKTNKIQPKTQDDKEIKGAKALNEYLINYVFDIENKLAQMYFFEKIYI</sequence>
<proteinExistence type="predicted"/>
<dbReference type="InterPro" id="IPR029063">
    <property type="entry name" value="SAM-dependent_MTases_sf"/>
</dbReference>
<accession>A0ABM8Q3U5</accession>
<protein>
    <recommendedName>
        <fullName evidence="1">Methyltransferase regulatory domain-containing protein</fullName>
    </recommendedName>
</protein>
<feature type="domain" description="Methyltransferase regulatory" evidence="1">
    <location>
        <begin position="122"/>
        <end position="204"/>
    </location>
</feature>
<evidence type="ECO:0000313" key="2">
    <source>
        <dbReference type="EMBL" id="CAD7287509.1"/>
    </source>
</evidence>
<reference evidence="2 3" key="1">
    <citation type="submission" date="2020-11" db="EMBL/GenBank/DDBJ databases">
        <authorList>
            <person name="Peeters C."/>
        </authorList>
    </citation>
    <scope>NUCLEOTIDE SEQUENCE [LARGE SCALE GENOMIC DNA]</scope>
    <source>
        <strain evidence="2 3">LMG 7974</strain>
    </source>
</reference>
<dbReference type="Pfam" id="PF10119">
    <property type="entry name" value="MethyTransf_Reg"/>
    <property type="match status" value="1"/>
</dbReference>
<comment type="caution">
    <text evidence="2">The sequence shown here is derived from an EMBL/GenBank/DDBJ whole genome shotgun (WGS) entry which is preliminary data.</text>
</comment>
<dbReference type="InterPro" id="IPR018773">
    <property type="entry name" value="MeTrfase_reg_dom_prd"/>
</dbReference>
<dbReference type="RefSeq" id="WP_229932211.1">
    <property type="nucleotide sequence ID" value="NZ_CAJHOF010000003.1"/>
</dbReference>
<name>A0ABM8Q3U5_9BACT</name>
<organism evidence="2 3">
    <name type="scientific">Campylobacter majalis</name>
    <dbReference type="NCBI Taxonomy" id="2790656"/>
    <lineage>
        <taxon>Bacteria</taxon>
        <taxon>Pseudomonadati</taxon>
        <taxon>Campylobacterota</taxon>
        <taxon>Epsilonproteobacteria</taxon>
        <taxon>Campylobacterales</taxon>
        <taxon>Campylobacteraceae</taxon>
        <taxon>Campylobacter</taxon>
    </lineage>
</organism>
<dbReference type="SUPFAM" id="SSF53335">
    <property type="entry name" value="S-adenosyl-L-methionine-dependent methyltransferases"/>
    <property type="match status" value="1"/>
</dbReference>
<dbReference type="Gene3D" id="3.40.50.150">
    <property type="entry name" value="Vaccinia Virus protein VP39"/>
    <property type="match status" value="1"/>
</dbReference>
<keyword evidence="3" id="KW-1185">Reference proteome</keyword>
<evidence type="ECO:0000259" key="1">
    <source>
        <dbReference type="Pfam" id="PF10119"/>
    </source>
</evidence>
<dbReference type="Proteomes" id="UP000789803">
    <property type="component" value="Unassembled WGS sequence"/>
</dbReference>